<dbReference type="InterPro" id="IPR008948">
    <property type="entry name" value="L-Aspartase-like"/>
</dbReference>
<evidence type="ECO:0000313" key="7">
    <source>
        <dbReference type="EMBL" id="KHS56858.1"/>
    </source>
</evidence>
<comment type="similarity">
    <text evidence="5">Belongs to the lyase 1 family. Adenylosuccinate lyase subfamily.</text>
</comment>
<sequence length="481" mass="54897">MIENKYTTYSNPLTERYCSKNMSYIFSPQFKFSTWRKLWIALAEGEKQLGINISDEQIEELKAHIDDINFEEAKKIEKEVRHDVMSHVKAYGLQCPKAKGIIHLGATSAYVGDNTDVIQMNEALKLIRIKLVNLIDNLKDFALKYKDVPTLGFTHFQAAQLTTVGKRATLWAQDLIIDLEDLNYRLDNMKLRGVKGTTGTQASFMSLFENDTDKIKELDKIVCEKMGYKESYKVSGQTYTRKLDSQVLNVLAGIAQSMHKMTNDIRLLQSLKELEEPFEKNQIGSSAMAYKRNPMRSERIASLSKFIISESISPALVEATQWLERSLDDSANKRLAIPQAFMATDAILDIGINVTDGLVVYENMIRKHIDEELPFMATENILMEAVKRGGDRQELHEVIRELSMKAAYRVKHEGLNNNLIDLIIEDEAFKILDKEEITSILDPMNFVGRAPEQVVEFVEEYLEPAISDYKDCIGIEVDLRV</sequence>
<dbReference type="PROSITE" id="PS00163">
    <property type="entry name" value="FUMARATE_LYASES"/>
    <property type="match status" value="1"/>
</dbReference>
<dbReference type="InterPro" id="IPR004769">
    <property type="entry name" value="Pur_lyase"/>
</dbReference>
<dbReference type="OrthoDB" id="9768878at2"/>
<evidence type="ECO:0000259" key="6">
    <source>
        <dbReference type="SMART" id="SM00998"/>
    </source>
</evidence>
<keyword evidence="2 5" id="KW-0658">Purine biosynthesis</keyword>
<comment type="catalytic activity">
    <reaction evidence="5">
        <text>N(6)-(1,2-dicarboxyethyl)-AMP = fumarate + AMP</text>
        <dbReference type="Rhea" id="RHEA:16853"/>
        <dbReference type="ChEBI" id="CHEBI:29806"/>
        <dbReference type="ChEBI" id="CHEBI:57567"/>
        <dbReference type="ChEBI" id="CHEBI:456215"/>
        <dbReference type="EC" id="4.3.2.2"/>
    </reaction>
</comment>
<dbReference type="Pfam" id="PF00206">
    <property type="entry name" value="Lyase_1"/>
    <property type="match status" value="1"/>
</dbReference>
<protein>
    <recommendedName>
        <fullName evidence="4 5">Adenylosuccinate lyase</fullName>
        <shortName evidence="5">ASL</shortName>
        <ecNumber evidence="4 5">4.3.2.2</ecNumber>
    </recommendedName>
    <alternativeName>
        <fullName evidence="5">Adenylosuccinase</fullName>
    </alternativeName>
</protein>
<evidence type="ECO:0000256" key="2">
    <source>
        <dbReference type="ARBA" id="ARBA00022755"/>
    </source>
</evidence>
<dbReference type="PANTHER" id="PTHR43172:SF1">
    <property type="entry name" value="ADENYLOSUCCINATE LYASE"/>
    <property type="match status" value="1"/>
</dbReference>
<dbReference type="InterPro" id="IPR020557">
    <property type="entry name" value="Fumarate_lyase_CS"/>
</dbReference>
<evidence type="ECO:0000313" key="8">
    <source>
        <dbReference type="Proteomes" id="UP000031189"/>
    </source>
</evidence>
<comment type="pathway">
    <text evidence="5">Purine metabolism; IMP biosynthesis via de novo pathway; 5-amino-1-(5-phospho-D-ribosyl)imidazole-4-carboxamide from 5-amino-1-(5-phospho-D-ribosyl)imidazole-4-carboxylate: step 2/2.</text>
</comment>
<dbReference type="GO" id="GO:0070626">
    <property type="term" value="F:(S)-2-(5-amino-1-(5-phospho-D-ribosyl)imidazole-4-carboxamido) succinate lyase (fumarate-forming) activity"/>
    <property type="evidence" value="ECO:0007669"/>
    <property type="project" value="TreeGrafter"/>
</dbReference>
<dbReference type="SUPFAM" id="SSF48557">
    <property type="entry name" value="L-aspartase-like"/>
    <property type="match status" value="1"/>
</dbReference>
<accession>A0A0B3VVJ6</accession>
<name>A0A0B3VVJ6_9FIRM</name>
<dbReference type="Proteomes" id="UP000031189">
    <property type="component" value="Unassembled WGS sequence"/>
</dbReference>
<dbReference type="GO" id="GO:0005829">
    <property type="term" value="C:cytosol"/>
    <property type="evidence" value="ECO:0007669"/>
    <property type="project" value="TreeGrafter"/>
</dbReference>
<dbReference type="GO" id="GO:0008652">
    <property type="term" value="P:amino acid biosynthetic process"/>
    <property type="evidence" value="ECO:0007669"/>
    <property type="project" value="UniProtKB-KW"/>
</dbReference>
<dbReference type="NCBIfam" id="TIGR00928">
    <property type="entry name" value="purB"/>
    <property type="match status" value="1"/>
</dbReference>
<dbReference type="EC" id="4.3.2.2" evidence="4 5"/>
<dbReference type="Pfam" id="PF10397">
    <property type="entry name" value="ADSL_C"/>
    <property type="match status" value="1"/>
</dbReference>
<comment type="caution">
    <text evidence="7">The sequence shown here is derived from an EMBL/GenBank/DDBJ whole genome shotgun (WGS) entry which is preliminary data.</text>
</comment>
<organism evidence="7 8">
    <name type="scientific">Terrisporobacter othiniensis</name>
    <dbReference type="NCBI Taxonomy" id="1577792"/>
    <lineage>
        <taxon>Bacteria</taxon>
        <taxon>Bacillati</taxon>
        <taxon>Bacillota</taxon>
        <taxon>Clostridia</taxon>
        <taxon>Peptostreptococcales</taxon>
        <taxon>Peptostreptococcaceae</taxon>
        <taxon>Terrisporobacter</taxon>
    </lineage>
</organism>
<dbReference type="GO" id="GO:0044208">
    <property type="term" value="P:'de novo' AMP biosynthetic process"/>
    <property type="evidence" value="ECO:0007669"/>
    <property type="project" value="UniProtKB-UniPathway"/>
</dbReference>
<dbReference type="PRINTS" id="PR00149">
    <property type="entry name" value="FUMRATELYASE"/>
</dbReference>
<dbReference type="Gene3D" id="1.10.40.30">
    <property type="entry name" value="Fumarase/aspartase (C-terminal domain)"/>
    <property type="match status" value="1"/>
</dbReference>
<dbReference type="EMBL" id="JWHR01000103">
    <property type="protein sequence ID" value="KHS56858.1"/>
    <property type="molecule type" value="Genomic_DNA"/>
</dbReference>
<dbReference type="InterPro" id="IPR019468">
    <property type="entry name" value="AdenyloSucc_lyase_C"/>
</dbReference>
<comment type="catalytic activity">
    <reaction evidence="5">
        <text>(2S)-2-[5-amino-1-(5-phospho-beta-D-ribosyl)imidazole-4-carboxamido]succinate = 5-amino-1-(5-phospho-beta-D-ribosyl)imidazole-4-carboxamide + fumarate</text>
        <dbReference type="Rhea" id="RHEA:23920"/>
        <dbReference type="ChEBI" id="CHEBI:29806"/>
        <dbReference type="ChEBI" id="CHEBI:58443"/>
        <dbReference type="ChEBI" id="CHEBI:58475"/>
        <dbReference type="EC" id="4.3.2.2"/>
    </reaction>
</comment>
<evidence type="ECO:0000256" key="4">
    <source>
        <dbReference type="NCBIfam" id="TIGR00928"/>
    </source>
</evidence>
<dbReference type="InterPro" id="IPR000362">
    <property type="entry name" value="Fumarate_lyase_fam"/>
</dbReference>
<keyword evidence="8" id="KW-1185">Reference proteome</keyword>
<dbReference type="UniPathway" id="UPA00075">
    <property type="reaction ID" value="UER00336"/>
</dbReference>
<keyword evidence="3 5" id="KW-0456">Lyase</keyword>
<proteinExistence type="inferred from homology"/>
<reference evidence="7 8" key="1">
    <citation type="submission" date="2014-12" db="EMBL/GenBank/DDBJ databases">
        <title>Draft genome sequence of Terrisporobacter sp. 08-306576, isolated from the blood culture of a bacteremia patient.</title>
        <authorList>
            <person name="Lund L.C."/>
            <person name="Sydenham T.V."/>
            <person name="Hogh S.V."/>
            <person name="Skov M.N."/>
            <person name="Kemp M."/>
            <person name="Justesen U.S."/>
        </authorList>
    </citation>
    <scope>NUCLEOTIDE SEQUENCE [LARGE SCALE GENOMIC DNA]</scope>
    <source>
        <strain evidence="7 8">08-306576</strain>
    </source>
</reference>
<keyword evidence="1" id="KW-0028">Amino-acid biosynthesis</keyword>
<evidence type="ECO:0000256" key="5">
    <source>
        <dbReference type="RuleBase" id="RU361172"/>
    </source>
</evidence>
<dbReference type="STRING" id="1577792.QX51_11465"/>
<dbReference type="PANTHER" id="PTHR43172">
    <property type="entry name" value="ADENYLOSUCCINATE LYASE"/>
    <property type="match status" value="1"/>
</dbReference>
<comment type="pathway">
    <text evidence="5">Purine metabolism; AMP biosynthesis via de novo pathway; AMP from IMP: step 2/2.</text>
</comment>
<dbReference type="Gene3D" id="1.10.275.60">
    <property type="match status" value="1"/>
</dbReference>
<dbReference type="FunFam" id="1.10.275.60:FF:000001">
    <property type="entry name" value="Adenylosuccinate lyase"/>
    <property type="match status" value="1"/>
</dbReference>
<dbReference type="SMART" id="SM00998">
    <property type="entry name" value="ADSL_C"/>
    <property type="match status" value="1"/>
</dbReference>
<evidence type="ECO:0000256" key="3">
    <source>
        <dbReference type="ARBA" id="ARBA00023239"/>
    </source>
</evidence>
<dbReference type="GO" id="GO:0004018">
    <property type="term" value="F:N6-(1,2-dicarboxyethyl)AMP AMP-lyase (fumarate-forming) activity"/>
    <property type="evidence" value="ECO:0007669"/>
    <property type="project" value="UniProtKB-UniRule"/>
</dbReference>
<dbReference type="AlphaFoldDB" id="A0A0B3VVJ6"/>
<evidence type="ECO:0000256" key="1">
    <source>
        <dbReference type="ARBA" id="ARBA00022605"/>
    </source>
</evidence>
<gene>
    <name evidence="7" type="ORF">QX51_11465</name>
</gene>
<feature type="domain" description="Adenylosuccinate lyase C-terminal" evidence="6">
    <location>
        <begin position="373"/>
        <end position="458"/>
    </location>
</feature>
<dbReference type="RefSeq" id="WP_039680054.1">
    <property type="nucleotide sequence ID" value="NZ_JAWGXO010000001.1"/>
</dbReference>
<dbReference type="UniPathway" id="UPA00074">
    <property type="reaction ID" value="UER00132"/>
</dbReference>
<dbReference type="Gene3D" id="1.20.200.10">
    <property type="entry name" value="Fumarase/aspartase (Central domain)"/>
    <property type="match status" value="1"/>
</dbReference>
<dbReference type="CDD" id="cd03302">
    <property type="entry name" value="Adenylsuccinate_lyase_2"/>
    <property type="match status" value="1"/>
</dbReference>
<dbReference type="InterPro" id="IPR022761">
    <property type="entry name" value="Fumarate_lyase_N"/>
</dbReference>
<dbReference type="GO" id="GO:0006189">
    <property type="term" value="P:'de novo' IMP biosynthetic process"/>
    <property type="evidence" value="ECO:0007669"/>
    <property type="project" value="UniProtKB-UniPathway"/>
</dbReference>